<evidence type="ECO:0000313" key="4">
    <source>
        <dbReference type="Proteomes" id="UP000278332"/>
    </source>
</evidence>
<feature type="chain" id="PRO_5018192130" description="Fimbrial-type adhesion domain-containing protein" evidence="1">
    <location>
        <begin position="27"/>
        <end position="332"/>
    </location>
</feature>
<reference evidence="3 4" key="1">
    <citation type="submission" date="2018-08" db="EMBL/GenBank/DDBJ databases">
        <title>Recombination of ecologically and evolutionarily significant loci maintains genetic cohesion in the Pseudomonas syringae species complex.</title>
        <authorList>
            <person name="Dillon M."/>
            <person name="Thakur S."/>
            <person name="Almeida R.N.D."/>
            <person name="Weir B.S."/>
            <person name="Guttman D.S."/>
        </authorList>
    </citation>
    <scope>NUCLEOTIDE SEQUENCE [LARGE SCALE GENOMIC DNA]</scope>
    <source>
        <strain evidence="3 4">ICMP 6917</strain>
    </source>
</reference>
<accession>A0A3M4W730</accession>
<evidence type="ECO:0000259" key="2">
    <source>
        <dbReference type="Pfam" id="PF00419"/>
    </source>
</evidence>
<feature type="domain" description="Fimbrial-type adhesion" evidence="2">
    <location>
        <begin position="209"/>
        <end position="331"/>
    </location>
</feature>
<evidence type="ECO:0000256" key="1">
    <source>
        <dbReference type="SAM" id="SignalP"/>
    </source>
</evidence>
<comment type="caution">
    <text evidence="3">The sequence shown here is derived from an EMBL/GenBank/DDBJ whole genome shotgun (WGS) entry which is preliminary data.</text>
</comment>
<protein>
    <recommendedName>
        <fullName evidence="2">Fimbrial-type adhesion domain-containing protein</fullName>
    </recommendedName>
</protein>
<sequence length="332" mass="36115">MTCFPAKRWLKPLVLVAALSPATGFALVCKTQGSGESAIHGDLSSTVAIPASAPNGEVIWRSERLNIQVECAREGQQSVPQEIFIYINPDNRPIGQGIRAGLTIDGVDYLQTGGRISTRQSVPVCHEGDSNIGACPKASFNLAFSVFVQKYGPTPPSGMASDLTDYRVFQLDGAAGLDPVPGRNLSYVINNLKGLRFIACDAQLQVMPETLEFGSIGIQRVEVGRVFARRPFSLLTSRSCESPFSLNARFRPVTGRLAGDVLIPGNNSSLGIRIVSERNNLPLRYNELFHLADLLGDSQTARADFNAELLWQTTRPKAGPFEAEVMVDLFYK</sequence>
<dbReference type="Proteomes" id="UP000278332">
    <property type="component" value="Unassembled WGS sequence"/>
</dbReference>
<dbReference type="SUPFAM" id="SSF49401">
    <property type="entry name" value="Bacterial adhesins"/>
    <property type="match status" value="1"/>
</dbReference>
<evidence type="ECO:0000313" key="3">
    <source>
        <dbReference type="EMBL" id="RMR59012.1"/>
    </source>
</evidence>
<dbReference type="InterPro" id="IPR000259">
    <property type="entry name" value="Adhesion_dom_fimbrial"/>
</dbReference>
<proteinExistence type="predicted"/>
<dbReference type="Pfam" id="PF00419">
    <property type="entry name" value="Fimbrial"/>
    <property type="match status" value="1"/>
</dbReference>
<gene>
    <name evidence="3" type="ORF">ALP84_00872</name>
</gene>
<keyword evidence="1" id="KW-0732">Signal</keyword>
<dbReference type="InterPro" id="IPR008966">
    <property type="entry name" value="Adhesion_dom_sf"/>
</dbReference>
<organism evidence="3 4">
    <name type="scientific">Pseudomonas cichorii</name>
    <dbReference type="NCBI Taxonomy" id="36746"/>
    <lineage>
        <taxon>Bacteria</taxon>
        <taxon>Pseudomonadati</taxon>
        <taxon>Pseudomonadota</taxon>
        <taxon>Gammaproteobacteria</taxon>
        <taxon>Pseudomonadales</taxon>
        <taxon>Pseudomonadaceae</taxon>
        <taxon>Pseudomonas</taxon>
    </lineage>
</organism>
<dbReference type="AlphaFoldDB" id="A0A3M4W730"/>
<dbReference type="EMBL" id="RBRY01000063">
    <property type="protein sequence ID" value="RMR59012.1"/>
    <property type="molecule type" value="Genomic_DNA"/>
</dbReference>
<dbReference type="GO" id="GO:0009289">
    <property type="term" value="C:pilus"/>
    <property type="evidence" value="ECO:0007669"/>
    <property type="project" value="InterPro"/>
</dbReference>
<dbReference type="GO" id="GO:0007155">
    <property type="term" value="P:cell adhesion"/>
    <property type="evidence" value="ECO:0007669"/>
    <property type="project" value="InterPro"/>
</dbReference>
<dbReference type="RefSeq" id="WP_122320960.1">
    <property type="nucleotide sequence ID" value="NZ_RBRY01000063.1"/>
</dbReference>
<name>A0A3M4W730_PSECI</name>
<feature type="signal peptide" evidence="1">
    <location>
        <begin position="1"/>
        <end position="26"/>
    </location>
</feature>